<dbReference type="GO" id="GO:0006955">
    <property type="term" value="P:immune response"/>
    <property type="evidence" value="ECO:0007669"/>
    <property type="project" value="InterPro"/>
</dbReference>
<keyword evidence="3 8" id="KW-0202">Cytokine</keyword>
<evidence type="ECO:0000256" key="5">
    <source>
        <dbReference type="ARBA" id="ARBA00022729"/>
    </source>
</evidence>
<feature type="signal peptide" evidence="9">
    <location>
        <begin position="1"/>
        <end position="20"/>
    </location>
</feature>
<dbReference type="InterPro" id="IPR009079">
    <property type="entry name" value="4_helix_cytokine-like_core"/>
</dbReference>
<evidence type="ECO:0000256" key="7">
    <source>
        <dbReference type="ARBA" id="ARBA00045924"/>
    </source>
</evidence>
<evidence type="ECO:0000256" key="9">
    <source>
        <dbReference type="SAM" id="SignalP"/>
    </source>
</evidence>
<dbReference type="Proteomes" id="UP000627253">
    <property type="component" value="Unassembled WGS sequence"/>
</dbReference>
<comment type="similarity">
    <text evidence="2 8">Belongs to the IL-15/IL-21 family.</text>
</comment>
<evidence type="ECO:0000256" key="3">
    <source>
        <dbReference type="ARBA" id="ARBA00022514"/>
    </source>
</evidence>
<dbReference type="Gene3D" id="1.20.1250.70">
    <property type="entry name" value="Interleukin-15/Interleukin-21"/>
    <property type="match status" value="1"/>
</dbReference>
<evidence type="ECO:0000313" key="11">
    <source>
        <dbReference type="Proteomes" id="UP000627253"/>
    </source>
</evidence>
<dbReference type="GO" id="GO:0005615">
    <property type="term" value="C:extracellular space"/>
    <property type="evidence" value="ECO:0007669"/>
    <property type="project" value="UniProtKB-KW"/>
</dbReference>
<proteinExistence type="inferred from homology"/>
<comment type="function">
    <text evidence="7">Cytokine with immunoregulatory activity. May promote the transition between innate and adaptive immunity. Induces the production of IgG(1) and IgG(3) in B-cells. Implicated in the generation and maintenance of T follicular helper (Tfh) cells and the formation of germinal-centers. Together with IL6, control the early generation of Tfh cells and are critical for an effective antibody response to acute viral infection. May play a role in proliferation and maturation of natural killer (NK) cells in synergy with IL15. May regulate proliferation of mature B- and T-cells in response to activating stimuli. In synergy with IL15 and IL18 stimulates interferon gamma production in T-cells and NK cells. During T-cell mediated immune response may inhibit dendritic cells (DC) activation and maturation.</text>
</comment>
<dbReference type="GO" id="GO:0045954">
    <property type="term" value="P:positive regulation of natural killer cell mediated cytotoxicity"/>
    <property type="evidence" value="ECO:0007669"/>
    <property type="project" value="TreeGrafter"/>
</dbReference>
<evidence type="ECO:0000256" key="2">
    <source>
        <dbReference type="ARBA" id="ARBA00006050"/>
    </source>
</evidence>
<accession>A0A852INX9</accession>
<organism evidence="10 11">
    <name type="scientific">Tricholaema leucomelas</name>
    <name type="common">pied barbet</name>
    <dbReference type="NCBI Taxonomy" id="240729"/>
    <lineage>
        <taxon>Eukaryota</taxon>
        <taxon>Metazoa</taxon>
        <taxon>Chordata</taxon>
        <taxon>Craniata</taxon>
        <taxon>Vertebrata</taxon>
        <taxon>Euteleostomi</taxon>
        <taxon>Archelosauria</taxon>
        <taxon>Archosauria</taxon>
        <taxon>Dinosauria</taxon>
        <taxon>Saurischia</taxon>
        <taxon>Theropoda</taxon>
        <taxon>Coelurosauria</taxon>
        <taxon>Aves</taxon>
        <taxon>Neognathae</taxon>
        <taxon>Neoaves</taxon>
        <taxon>Telluraves</taxon>
        <taxon>Coraciimorphae</taxon>
        <taxon>Piciformes</taxon>
        <taxon>Lybiidae</taxon>
        <taxon>Tricholaema lacrymosa</taxon>
    </lineage>
</organism>
<dbReference type="GO" id="GO:0005125">
    <property type="term" value="F:cytokine activity"/>
    <property type="evidence" value="ECO:0007669"/>
    <property type="project" value="UniProtKB-KW"/>
</dbReference>
<feature type="non-terminal residue" evidence="10">
    <location>
        <position position="138"/>
    </location>
</feature>
<evidence type="ECO:0000256" key="1">
    <source>
        <dbReference type="ARBA" id="ARBA00004613"/>
    </source>
</evidence>
<reference evidence="10" key="1">
    <citation type="submission" date="2020-02" db="EMBL/GenBank/DDBJ databases">
        <title>Bird 10,000 Genomes (B10K) Project - Family phase.</title>
        <authorList>
            <person name="Zhang G."/>
        </authorList>
    </citation>
    <scope>NUCLEOTIDE SEQUENCE</scope>
    <source>
        <strain evidence="10">B10K-DU-002-37</strain>
        <tissue evidence="10">Muscle</tissue>
    </source>
</reference>
<dbReference type="OrthoDB" id="9426569at2759"/>
<keyword evidence="6" id="KW-1015">Disulfide bond</keyword>
<dbReference type="SUPFAM" id="SSF47266">
    <property type="entry name" value="4-helical cytokines"/>
    <property type="match status" value="1"/>
</dbReference>
<comment type="subcellular location">
    <subcellularLocation>
        <location evidence="1">Secreted</location>
    </subcellularLocation>
</comment>
<name>A0A852INX9_9PICI</name>
<evidence type="ECO:0000256" key="6">
    <source>
        <dbReference type="ARBA" id="ARBA00023157"/>
    </source>
</evidence>
<gene>
    <name evidence="10" type="primary">Il21</name>
    <name evidence="10" type="ORF">TRILEU_R06723</name>
</gene>
<feature type="chain" id="PRO_5032798909" description="Interleukin" evidence="9">
    <location>
        <begin position="21"/>
        <end position="138"/>
    </location>
</feature>
<dbReference type="AlphaFoldDB" id="A0A852INX9"/>
<dbReference type="Pfam" id="PF02372">
    <property type="entry name" value="IL15"/>
    <property type="match status" value="1"/>
</dbReference>
<evidence type="ECO:0000256" key="8">
    <source>
        <dbReference type="RuleBase" id="RU003453"/>
    </source>
</evidence>
<comment type="caution">
    <text evidence="10">The sequence shown here is derived from an EMBL/GenBank/DDBJ whole genome shotgun (WGS) entry which is preliminary data.</text>
</comment>
<dbReference type="GO" id="GO:0005126">
    <property type="term" value="F:cytokine receptor binding"/>
    <property type="evidence" value="ECO:0007669"/>
    <property type="project" value="InterPro"/>
</dbReference>
<dbReference type="InterPro" id="IPR003443">
    <property type="entry name" value="IL-15/IL-21_fam"/>
</dbReference>
<dbReference type="EMBL" id="WAAF01008963">
    <property type="protein sequence ID" value="NXX43722.1"/>
    <property type="molecule type" value="Genomic_DNA"/>
</dbReference>
<keyword evidence="11" id="KW-1185">Reference proteome</keyword>
<protein>
    <recommendedName>
        <fullName evidence="8">Interleukin</fullName>
    </recommendedName>
</protein>
<feature type="non-terminal residue" evidence="10">
    <location>
        <position position="1"/>
    </location>
</feature>
<keyword evidence="4" id="KW-0964">Secreted</keyword>
<evidence type="ECO:0000313" key="10">
    <source>
        <dbReference type="EMBL" id="NXX43722.1"/>
    </source>
</evidence>
<dbReference type="PANTHER" id="PTHR14356">
    <property type="entry name" value="INTERLEUKIN-15-RELATED"/>
    <property type="match status" value="1"/>
</dbReference>
<sequence length="138" mass="16148">MERRMIIFCMLFFYFSVAQTTAPHKRTKYQQILKTIKYLQDKVKDEDDEFLHTPENSVDGCLFTDVTCFQQGILKLQPESSRVNATLIQTVKVLRRFTISNSEKQCNSSCESYNKKTPKEFLKSFEKLIQKVIRGDSS</sequence>
<keyword evidence="5 9" id="KW-0732">Signal</keyword>
<evidence type="ECO:0000256" key="4">
    <source>
        <dbReference type="ARBA" id="ARBA00022525"/>
    </source>
</evidence>
<dbReference type="PANTHER" id="PTHR14356:SF2">
    <property type="entry name" value="INTERLEUKIN-21"/>
    <property type="match status" value="1"/>
</dbReference>